<protein>
    <submittedName>
        <fullName evidence="2">Uncharacterized protein</fullName>
    </submittedName>
</protein>
<gene>
    <name evidence="2" type="ORF">HOLleu_41647</name>
</gene>
<accession>A0A9Q0YJF0</accession>
<evidence type="ECO:0000256" key="1">
    <source>
        <dbReference type="SAM" id="MobiDB-lite"/>
    </source>
</evidence>
<evidence type="ECO:0000313" key="2">
    <source>
        <dbReference type="EMBL" id="KAJ8019876.1"/>
    </source>
</evidence>
<proteinExistence type="predicted"/>
<dbReference type="Proteomes" id="UP001152320">
    <property type="component" value="Chromosome 23"/>
</dbReference>
<comment type="caution">
    <text evidence="2">The sequence shown here is derived from an EMBL/GenBank/DDBJ whole genome shotgun (WGS) entry which is preliminary data.</text>
</comment>
<sequence>MLTITRPTNVVKEDNALYSPGHPDLGDCSPKSTGASRKRTGSSTSQTSTKKNIRLSAFDVSELVVQRNIKTRTQVLVLAKQQKQEGKTDFAEFIVNGGGGGGEQNVMIQPFE</sequence>
<name>A0A9Q0YJF0_HOLLE</name>
<dbReference type="AlphaFoldDB" id="A0A9Q0YJF0"/>
<feature type="compositionally biased region" description="Low complexity" evidence="1">
    <location>
        <begin position="41"/>
        <end position="50"/>
    </location>
</feature>
<keyword evidence="3" id="KW-1185">Reference proteome</keyword>
<feature type="region of interest" description="Disordered" evidence="1">
    <location>
        <begin position="13"/>
        <end position="52"/>
    </location>
</feature>
<dbReference type="EMBL" id="JAIZAY010000023">
    <property type="protein sequence ID" value="KAJ8019876.1"/>
    <property type="molecule type" value="Genomic_DNA"/>
</dbReference>
<organism evidence="2 3">
    <name type="scientific">Holothuria leucospilota</name>
    <name type="common">Black long sea cucumber</name>
    <name type="synonym">Mertensiothuria leucospilota</name>
    <dbReference type="NCBI Taxonomy" id="206669"/>
    <lineage>
        <taxon>Eukaryota</taxon>
        <taxon>Metazoa</taxon>
        <taxon>Echinodermata</taxon>
        <taxon>Eleutherozoa</taxon>
        <taxon>Echinozoa</taxon>
        <taxon>Holothuroidea</taxon>
        <taxon>Aspidochirotacea</taxon>
        <taxon>Aspidochirotida</taxon>
        <taxon>Holothuriidae</taxon>
        <taxon>Holothuria</taxon>
    </lineage>
</organism>
<evidence type="ECO:0000313" key="3">
    <source>
        <dbReference type="Proteomes" id="UP001152320"/>
    </source>
</evidence>
<reference evidence="2" key="1">
    <citation type="submission" date="2021-10" db="EMBL/GenBank/DDBJ databases">
        <title>Tropical sea cucumber genome reveals ecological adaptation and Cuvierian tubules defense mechanism.</title>
        <authorList>
            <person name="Chen T."/>
        </authorList>
    </citation>
    <scope>NUCLEOTIDE SEQUENCE</scope>
    <source>
        <strain evidence="2">Nanhai2018</strain>
        <tissue evidence="2">Muscle</tissue>
    </source>
</reference>
<dbReference type="OrthoDB" id="5986179at2759"/>